<keyword evidence="5" id="KW-0812">Transmembrane</keyword>
<comment type="subcellular location">
    <subcellularLocation>
        <location evidence="1">Secreted</location>
    </subcellularLocation>
</comment>
<proteinExistence type="inferred from homology"/>
<dbReference type="GO" id="GO:0005576">
    <property type="term" value="C:extracellular region"/>
    <property type="evidence" value="ECO:0007669"/>
    <property type="project" value="UniProtKB-SubCell"/>
</dbReference>
<dbReference type="GeneID" id="110299167"/>
<evidence type="ECO:0000313" key="9">
    <source>
        <dbReference type="RefSeq" id="XP_021024454.1"/>
    </source>
</evidence>
<evidence type="ECO:0000256" key="3">
    <source>
        <dbReference type="ARBA" id="ARBA00022525"/>
    </source>
</evidence>
<evidence type="ECO:0000313" key="7">
    <source>
        <dbReference type="RefSeq" id="XP_021024452.1"/>
    </source>
</evidence>
<protein>
    <submittedName>
        <fullName evidence="7 8">Protein FAM24A-like</fullName>
    </submittedName>
</protein>
<dbReference type="PANTHER" id="PTHR35860:SF4">
    <property type="entry name" value="PROTEIN FAM24A-LIKE"/>
    <property type="match status" value="1"/>
</dbReference>
<evidence type="ECO:0000256" key="1">
    <source>
        <dbReference type="ARBA" id="ARBA00004613"/>
    </source>
</evidence>
<dbReference type="Pfam" id="PF15193">
    <property type="entry name" value="FAM24"/>
    <property type="match status" value="1"/>
</dbReference>
<dbReference type="RefSeq" id="XP_021024455.1">
    <property type="nucleotide sequence ID" value="XM_021168796.2"/>
</dbReference>
<dbReference type="Proteomes" id="UP000515126">
    <property type="component" value="Chromosome 7"/>
</dbReference>
<evidence type="ECO:0000256" key="4">
    <source>
        <dbReference type="ARBA" id="ARBA00022729"/>
    </source>
</evidence>
<gene>
    <name evidence="7 8 9 10" type="primary">LOC110299167</name>
</gene>
<name>A0A6P5QB17_MUSCR</name>
<accession>A0A6P5QB17</accession>
<dbReference type="InterPro" id="IPR028122">
    <property type="entry name" value="FAM24"/>
</dbReference>
<keyword evidence="5" id="KW-0472">Membrane</keyword>
<dbReference type="RefSeq" id="XP_021024452.1">
    <property type="nucleotide sequence ID" value="XM_021168793.1"/>
</dbReference>
<reference evidence="7 8" key="1">
    <citation type="submission" date="2025-04" db="UniProtKB">
        <authorList>
            <consortium name="RefSeq"/>
        </authorList>
    </citation>
    <scope>IDENTIFICATION</scope>
</reference>
<dbReference type="PANTHER" id="PTHR35860">
    <property type="entry name" value="PROTEIN FAM24B"/>
    <property type="match status" value="1"/>
</dbReference>
<evidence type="ECO:0000313" key="6">
    <source>
        <dbReference type="Proteomes" id="UP000515126"/>
    </source>
</evidence>
<evidence type="ECO:0000256" key="2">
    <source>
        <dbReference type="ARBA" id="ARBA00007386"/>
    </source>
</evidence>
<organism evidence="6 10">
    <name type="scientific">Mus caroli</name>
    <name type="common">Ryukyu mouse</name>
    <name type="synonym">Ricefield mouse</name>
    <dbReference type="NCBI Taxonomy" id="10089"/>
    <lineage>
        <taxon>Eukaryota</taxon>
        <taxon>Metazoa</taxon>
        <taxon>Chordata</taxon>
        <taxon>Craniata</taxon>
        <taxon>Vertebrata</taxon>
        <taxon>Euteleostomi</taxon>
        <taxon>Mammalia</taxon>
        <taxon>Eutheria</taxon>
        <taxon>Euarchontoglires</taxon>
        <taxon>Glires</taxon>
        <taxon>Rodentia</taxon>
        <taxon>Myomorpha</taxon>
        <taxon>Muroidea</taxon>
        <taxon>Muridae</taxon>
        <taxon>Murinae</taxon>
        <taxon>Mus</taxon>
        <taxon>Mus</taxon>
    </lineage>
</organism>
<evidence type="ECO:0000313" key="8">
    <source>
        <dbReference type="RefSeq" id="XP_021024453.1"/>
    </source>
</evidence>
<dbReference type="RefSeq" id="XP_021024453.1">
    <property type="nucleotide sequence ID" value="XM_021168794.1"/>
</dbReference>
<evidence type="ECO:0000256" key="5">
    <source>
        <dbReference type="SAM" id="Phobius"/>
    </source>
</evidence>
<dbReference type="AlphaFoldDB" id="A0A6P5QB17"/>
<dbReference type="RefSeq" id="XP_021024454.1">
    <property type="nucleotide sequence ID" value="XM_021168795.1"/>
</dbReference>
<dbReference type="KEGG" id="mcal:110299167"/>
<feature type="transmembrane region" description="Helical" evidence="5">
    <location>
        <begin position="12"/>
        <end position="34"/>
    </location>
</feature>
<keyword evidence="4" id="KW-0732">Signal</keyword>
<comment type="similarity">
    <text evidence="2">Belongs to the FAM24 family.</text>
</comment>
<evidence type="ECO:0000313" key="10">
    <source>
        <dbReference type="RefSeq" id="XP_021024455.1"/>
    </source>
</evidence>
<keyword evidence="3" id="KW-0964">Secreted</keyword>
<keyword evidence="5" id="KW-1133">Transmembrane helix</keyword>
<sequence length="119" mass="12749">MYKPFDLRTIITIIIGCGILTAMFLLIGLVLCLYSKISKALKSPGTTKEADDECYIDPCKDPQESIILANSIPAEACHSYQANTIAVASCGPLQCCNVCGVYADVNSLPPCLCSIREGL</sequence>
<keyword evidence="6" id="KW-1185">Reference proteome</keyword>